<organism evidence="1 2">
    <name type="scientific">Tetraparma gracilis</name>
    <dbReference type="NCBI Taxonomy" id="2962635"/>
    <lineage>
        <taxon>Eukaryota</taxon>
        <taxon>Sar</taxon>
        <taxon>Stramenopiles</taxon>
        <taxon>Ochrophyta</taxon>
        <taxon>Bolidophyceae</taxon>
        <taxon>Parmales</taxon>
        <taxon>Triparmaceae</taxon>
        <taxon>Tetraparma</taxon>
    </lineage>
</organism>
<evidence type="ECO:0000313" key="2">
    <source>
        <dbReference type="Proteomes" id="UP001165060"/>
    </source>
</evidence>
<dbReference type="Proteomes" id="UP001165060">
    <property type="component" value="Unassembled WGS sequence"/>
</dbReference>
<evidence type="ECO:0000313" key="1">
    <source>
        <dbReference type="EMBL" id="GMI34938.1"/>
    </source>
</evidence>
<keyword evidence="2" id="KW-1185">Reference proteome</keyword>
<dbReference type="EMBL" id="BRYB01000664">
    <property type="protein sequence ID" value="GMI34938.1"/>
    <property type="molecule type" value="Genomic_DNA"/>
</dbReference>
<name>A0ABQ6MWI5_9STRA</name>
<evidence type="ECO:0008006" key="3">
    <source>
        <dbReference type="Google" id="ProtNLM"/>
    </source>
</evidence>
<gene>
    <name evidence="1" type="ORF">TeGR_g3816</name>
</gene>
<sequence>MSPATSLSDVASIMSHMSASSARSSRLNREANRSPSLALLAPLSSIHSLLAGLPPDRTRADRTLPRVKRSHPLGGVKRSHPLHRCFLKLRLNGENSKLLRRLLAALHRHCASRSLLRACASRLYLFHLKHYVRSSFLSLRRNARSRARARSLGQHQAHVSLLRSKSRLLLSWRAAAEAARKRRVVGGVVGAWARNALRYRFSAWRLFSLKVEAWQVLLSFHKWRSEARRFLRLRGRLLARRRARWKRGCFRRLREACAARREVKAGVRRCLRAGADRLVREAFSTLALNSRYRAVQELRASRAKAVLLKNMKLRLTVAEIQRFYCRARFYKVWKGRAKISIVSRWLLLFRQTWTTQVIVARWREWAGVRARAGKMGAAVRSRRQRGFVAAAVGAWRRVTWASLVAEQSAKRKLKTRMSYAFTLWEGAVAAIKADREACEEGDGAWTRAKTQTAFDALWRRAAAATIQRSADKKAAEYFQARAPARVFAVLAANARRRSASKALAARADSFVAKKGGEAGLQRVMENADRRLRKKSLVRRGEAKHQEALLCKGMLSLSRAVRRGKGRRDLADVEKAVREVVAERRLRAWWRAWIDVGMTRELGRRLRAEAEGRELRMRWALWKEVGDRMRAENRLLMRANRWRRERLLRKGVTQWSVRSLRRVCGYQMADRHKAAVRLRQWSAWAERRRVENTATWVGERAWARGRKKEAIAGLRRRVEARRKTQFLWDMRCLAGLRENVRLGTDKVVAQREQKRVVLRKIKIVVLKMKLAEAKSRRSKMSKVFAGWKRVECRMRAVAEGHWVECLLGKVFERKQAGYYTRR</sequence>
<comment type="caution">
    <text evidence="1">The sequence shown here is derived from an EMBL/GenBank/DDBJ whole genome shotgun (WGS) entry which is preliminary data.</text>
</comment>
<protein>
    <recommendedName>
        <fullName evidence="3">Sfi1 spindle body domain-containing protein</fullName>
    </recommendedName>
</protein>
<reference evidence="1 2" key="1">
    <citation type="journal article" date="2023" name="Commun. Biol.">
        <title>Genome analysis of Parmales, the sister group of diatoms, reveals the evolutionary specialization of diatoms from phago-mixotrophs to photoautotrophs.</title>
        <authorList>
            <person name="Ban H."/>
            <person name="Sato S."/>
            <person name="Yoshikawa S."/>
            <person name="Yamada K."/>
            <person name="Nakamura Y."/>
            <person name="Ichinomiya M."/>
            <person name="Sato N."/>
            <person name="Blanc-Mathieu R."/>
            <person name="Endo H."/>
            <person name="Kuwata A."/>
            <person name="Ogata H."/>
        </authorList>
    </citation>
    <scope>NUCLEOTIDE SEQUENCE [LARGE SCALE GENOMIC DNA]</scope>
</reference>
<proteinExistence type="predicted"/>
<accession>A0ABQ6MWI5</accession>